<accession>A0A1E4SII9</accession>
<protein>
    <submittedName>
        <fullName evidence="3">SLD3-domain-containing protein</fullName>
    </submittedName>
</protein>
<dbReference type="PANTHER" id="PTHR28067:SF1">
    <property type="entry name" value="DNA REPLICATION REGULATOR SLD3"/>
    <property type="match status" value="1"/>
</dbReference>
<dbReference type="InterPro" id="IPR013948">
    <property type="entry name" value="DNA_replication_reg_Sld3_C"/>
</dbReference>
<dbReference type="GO" id="GO:0006270">
    <property type="term" value="P:DNA replication initiation"/>
    <property type="evidence" value="ECO:0007669"/>
    <property type="project" value="InterPro"/>
</dbReference>
<dbReference type="AlphaFoldDB" id="A0A1E4SII9"/>
<evidence type="ECO:0000256" key="1">
    <source>
        <dbReference type="SAM" id="MobiDB-lite"/>
    </source>
</evidence>
<feature type="compositionally biased region" description="Polar residues" evidence="1">
    <location>
        <begin position="757"/>
        <end position="769"/>
    </location>
</feature>
<feature type="region of interest" description="Disordered" evidence="1">
    <location>
        <begin position="483"/>
        <end position="520"/>
    </location>
</feature>
<feature type="region of interest" description="Disordered" evidence="1">
    <location>
        <begin position="725"/>
        <end position="784"/>
    </location>
</feature>
<evidence type="ECO:0000313" key="4">
    <source>
        <dbReference type="Proteomes" id="UP000094285"/>
    </source>
</evidence>
<dbReference type="RefSeq" id="XP_020064447.1">
    <property type="nucleotide sequence ID" value="XM_020210895.1"/>
</dbReference>
<gene>
    <name evidence="3" type="ORF">CANTADRAFT_6466</name>
</gene>
<dbReference type="OrthoDB" id="5395343at2759"/>
<evidence type="ECO:0000259" key="2">
    <source>
        <dbReference type="Pfam" id="PF08639"/>
    </source>
</evidence>
<feature type="region of interest" description="Disordered" evidence="1">
    <location>
        <begin position="551"/>
        <end position="590"/>
    </location>
</feature>
<reference evidence="4" key="1">
    <citation type="submission" date="2016-05" db="EMBL/GenBank/DDBJ databases">
        <title>Comparative genomics of biotechnologically important yeasts.</title>
        <authorList>
            <consortium name="DOE Joint Genome Institute"/>
            <person name="Riley R."/>
            <person name="Haridas S."/>
            <person name="Wolfe K.H."/>
            <person name="Lopes M.R."/>
            <person name="Hittinger C.T."/>
            <person name="Goker M."/>
            <person name="Salamov A."/>
            <person name="Wisecaver J."/>
            <person name="Long T.M."/>
            <person name="Aerts A.L."/>
            <person name="Barry K."/>
            <person name="Choi C."/>
            <person name="Clum A."/>
            <person name="Coughlan A.Y."/>
            <person name="Deshpande S."/>
            <person name="Douglass A.P."/>
            <person name="Hanson S.J."/>
            <person name="Klenk H.-P."/>
            <person name="Labutti K."/>
            <person name="Lapidus A."/>
            <person name="Lindquist E."/>
            <person name="Lipzen A."/>
            <person name="Meier-Kolthoff J.P."/>
            <person name="Ohm R.A."/>
            <person name="Otillar R.P."/>
            <person name="Pangilinan J."/>
            <person name="Peng Y."/>
            <person name="Rokas A."/>
            <person name="Rosa C.A."/>
            <person name="Scheuner C."/>
            <person name="Sibirny A.A."/>
            <person name="Slot J.C."/>
            <person name="Stielow J.B."/>
            <person name="Sun H."/>
            <person name="Kurtzman C.P."/>
            <person name="Blackwell M."/>
            <person name="Grigoriev I.V."/>
            <person name="Jeffries T.W."/>
        </authorList>
    </citation>
    <scope>NUCLEOTIDE SEQUENCE [LARGE SCALE GENOMIC DNA]</scope>
    <source>
        <strain evidence="4">NRRL Y-17324</strain>
    </source>
</reference>
<dbReference type="STRING" id="984487.A0A1E4SII9"/>
<feature type="domain" description="DNA replication regulator Sld3 C-terminal" evidence="2">
    <location>
        <begin position="184"/>
        <end position="667"/>
    </location>
</feature>
<dbReference type="GeneID" id="30985031"/>
<keyword evidence="4" id="KW-1185">Reference proteome</keyword>
<evidence type="ECO:0000313" key="3">
    <source>
        <dbReference type="EMBL" id="ODV79325.1"/>
    </source>
</evidence>
<dbReference type="Gene3D" id="1.20.58.2130">
    <property type="match status" value="2"/>
</dbReference>
<name>A0A1E4SII9_9ASCO</name>
<dbReference type="InterPro" id="IPR042511">
    <property type="entry name" value="Sld3"/>
</dbReference>
<dbReference type="GO" id="GO:0031261">
    <property type="term" value="C:DNA replication preinitiation complex"/>
    <property type="evidence" value="ECO:0007669"/>
    <property type="project" value="TreeGrafter"/>
</dbReference>
<proteinExistence type="predicted"/>
<dbReference type="PANTHER" id="PTHR28067">
    <property type="entry name" value="DNA REPLICATION REGULATOR SLD3"/>
    <property type="match status" value="1"/>
</dbReference>
<dbReference type="Proteomes" id="UP000094285">
    <property type="component" value="Unassembled WGS sequence"/>
</dbReference>
<dbReference type="Pfam" id="PF08639">
    <property type="entry name" value="Sld3_STD"/>
    <property type="match status" value="1"/>
</dbReference>
<sequence>MAPDVPTMLAAFPLSFEIIPSGSNSHPLTITVLQPLPNLKFDKVPLPLISLDASRNTITPGQRLFRLHHDSHSVLETYSNSYFFVKIQKRVTDKEHALGIIFNIHNDYYCLADLDPDAKYKDILDSNSIPSRVRHPHDLVPQIQRPLAPYELNSDQLAAIRTFSMKPPQAIQNVQSSPQTAETPLEFLHSRYFTILYSLTIPLSYFPKTALTRFANLCANDSSLIGSTLVKLVWSIEKMDARHQDKYGLLNLMGSADKAAPTTVASEKDAQLDFISKNHTILKDYFSIQSKRKEESEVAFSTKELSNEEIGQKLFLELKIREAQLQILVIFEILRIWKVSETEYLEKCLKKQKKDIAKKSKEAKQSLVRKKNPKKIRKIIPTFLGMGVNVSNIDSSESSAAQSIDEYSLFINLDTIVDRMGVWDTLLGRTKGNDSDSAYGFLAYVLVPYYNKKLPIIVKYVIDKIKDLNMKLVTPSFKKFERDLQRRSSEGSSPREDEDTDKDRLKEPARPSKFRKTLLHQKVPTLKKSATIDLSEDDNLRPAFALKRSKSNLSSKHLQKRQVDISINTEKSQKDKAAGKSTADQGSKENSSSFIFTKVKRTKLTASTKGSGSNVSRTSSISQVQATPSKNRLISFIDGQAAQVDSPPTKALHAPNSYSSALISQIESTPQNKGKVVDFTEIINTPQQFVKPSTASDTRRAGLSEKLFQASELTVPAVELGIMSSPVKPQETPKENIVSSPLSTSSRRKKPGEPISVSESPFFNPSLNGSPVYGGIFGGKRKSK</sequence>
<organism evidence="3 4">
    <name type="scientific">Suhomyces tanzawaensis NRRL Y-17324</name>
    <dbReference type="NCBI Taxonomy" id="984487"/>
    <lineage>
        <taxon>Eukaryota</taxon>
        <taxon>Fungi</taxon>
        <taxon>Dikarya</taxon>
        <taxon>Ascomycota</taxon>
        <taxon>Saccharomycotina</taxon>
        <taxon>Pichiomycetes</taxon>
        <taxon>Debaryomycetaceae</taxon>
        <taxon>Suhomyces</taxon>
    </lineage>
</organism>
<dbReference type="EMBL" id="KV453912">
    <property type="protein sequence ID" value="ODV79325.1"/>
    <property type="molecule type" value="Genomic_DNA"/>
</dbReference>
<feature type="compositionally biased region" description="Basic and acidic residues" evidence="1">
    <location>
        <begin position="483"/>
        <end position="510"/>
    </location>
</feature>